<feature type="compositionally biased region" description="Low complexity" evidence="8">
    <location>
        <begin position="95"/>
        <end position="113"/>
    </location>
</feature>
<evidence type="ECO:0000256" key="3">
    <source>
        <dbReference type="ARBA" id="ARBA00023155"/>
    </source>
</evidence>
<feature type="compositionally biased region" description="Basic residues" evidence="8">
    <location>
        <begin position="47"/>
        <end position="65"/>
    </location>
</feature>
<dbReference type="CDD" id="cd00086">
    <property type="entry name" value="homeodomain"/>
    <property type="match status" value="1"/>
</dbReference>
<dbReference type="PROSITE" id="PS00027">
    <property type="entry name" value="HOMEOBOX_1"/>
    <property type="match status" value="1"/>
</dbReference>
<dbReference type="PROSITE" id="PS50071">
    <property type="entry name" value="HOMEOBOX_2"/>
    <property type="match status" value="1"/>
</dbReference>
<dbReference type="Pfam" id="PF03789">
    <property type="entry name" value="ELK"/>
    <property type="match status" value="1"/>
</dbReference>
<dbReference type="SMART" id="SM01255">
    <property type="entry name" value="KNOX1"/>
    <property type="match status" value="1"/>
</dbReference>
<dbReference type="SMART" id="SM01188">
    <property type="entry name" value="ELK"/>
    <property type="match status" value="1"/>
</dbReference>
<comment type="subcellular location">
    <subcellularLocation>
        <location evidence="1 6">Nucleus</location>
    </subcellularLocation>
</comment>
<dbReference type="InterPro" id="IPR001356">
    <property type="entry name" value="HD"/>
</dbReference>
<evidence type="ECO:0000259" key="9">
    <source>
        <dbReference type="PROSITE" id="PS50071"/>
    </source>
</evidence>
<dbReference type="Pfam" id="PF05920">
    <property type="entry name" value="Homeobox_KN"/>
    <property type="match status" value="1"/>
</dbReference>
<evidence type="ECO:0000256" key="1">
    <source>
        <dbReference type="ARBA" id="ARBA00004123"/>
    </source>
</evidence>
<dbReference type="FunFam" id="1.10.10.60:FF:000076">
    <property type="entry name" value="Homeobox protein knotted-1-like 2"/>
    <property type="match status" value="1"/>
</dbReference>
<dbReference type="PROSITE" id="PS51213">
    <property type="entry name" value="ELK"/>
    <property type="match status" value="1"/>
</dbReference>
<dbReference type="InterPro" id="IPR050224">
    <property type="entry name" value="TALE_homeobox"/>
</dbReference>
<evidence type="ECO:0000256" key="6">
    <source>
        <dbReference type="PROSITE-ProRule" id="PRU00108"/>
    </source>
</evidence>
<comment type="similarity">
    <text evidence="7">Belongs to the TALE/KNOX homeobox family.</text>
</comment>
<dbReference type="SMART" id="SM00389">
    <property type="entry name" value="HOX"/>
    <property type="match status" value="1"/>
</dbReference>
<comment type="function">
    <text evidence="5">Probably binds to the DNA sequence 5'-TGAC-3'.</text>
</comment>
<dbReference type="Pfam" id="PF03791">
    <property type="entry name" value="KNOX2"/>
    <property type="match status" value="1"/>
</dbReference>
<evidence type="ECO:0000256" key="5">
    <source>
        <dbReference type="ARBA" id="ARBA00056727"/>
    </source>
</evidence>
<dbReference type="Pfam" id="PF03790">
    <property type="entry name" value="KNOX1"/>
    <property type="match status" value="1"/>
</dbReference>
<dbReference type="GO" id="GO:0000981">
    <property type="term" value="F:DNA-binding transcription factor activity, RNA polymerase II-specific"/>
    <property type="evidence" value="ECO:0007669"/>
    <property type="project" value="InterPro"/>
</dbReference>
<keyword evidence="4 6" id="KW-0539">Nucleus</keyword>
<feature type="domain" description="ELK" evidence="10">
    <location>
        <begin position="296"/>
        <end position="316"/>
    </location>
</feature>
<evidence type="ECO:0000256" key="2">
    <source>
        <dbReference type="ARBA" id="ARBA00023125"/>
    </source>
</evidence>
<dbReference type="GO" id="GO:0005634">
    <property type="term" value="C:nucleus"/>
    <property type="evidence" value="ECO:0007669"/>
    <property type="project" value="UniProtKB-SubCell"/>
</dbReference>
<evidence type="ECO:0000313" key="11">
    <source>
        <dbReference type="EMBL" id="AWL54317.1"/>
    </source>
</evidence>
<dbReference type="GO" id="GO:0003677">
    <property type="term" value="F:DNA binding"/>
    <property type="evidence" value="ECO:0007669"/>
    <property type="project" value="UniProtKB-UniRule"/>
</dbReference>
<dbReference type="PANTHER" id="PTHR11850">
    <property type="entry name" value="HOMEOBOX PROTEIN TRANSCRIPTION FACTORS"/>
    <property type="match status" value="1"/>
</dbReference>
<keyword evidence="3 6" id="KW-0371">Homeobox</keyword>
<dbReference type="GO" id="GO:0009888">
    <property type="term" value="P:tissue development"/>
    <property type="evidence" value="ECO:0007669"/>
    <property type="project" value="UniProtKB-ARBA"/>
</dbReference>
<organism evidence="11">
    <name type="scientific">Boehmeria nivea</name>
    <name type="common">Chinese grass</name>
    <name type="synonym">Urtica nivea</name>
    <dbReference type="NCBI Taxonomy" id="83906"/>
    <lineage>
        <taxon>Eukaryota</taxon>
        <taxon>Viridiplantae</taxon>
        <taxon>Streptophyta</taxon>
        <taxon>Embryophyta</taxon>
        <taxon>Tracheophyta</taxon>
        <taxon>Spermatophyta</taxon>
        <taxon>Magnoliopsida</taxon>
        <taxon>eudicotyledons</taxon>
        <taxon>Gunneridae</taxon>
        <taxon>Pentapetalae</taxon>
        <taxon>rosids</taxon>
        <taxon>fabids</taxon>
        <taxon>Rosales</taxon>
        <taxon>Urticaceae</taxon>
        <taxon>Boehmeria</taxon>
    </lineage>
</organism>
<dbReference type="InterPro" id="IPR009057">
    <property type="entry name" value="Homeodomain-like_sf"/>
</dbReference>
<dbReference type="InterPro" id="IPR005541">
    <property type="entry name" value="KNOX2"/>
</dbReference>
<dbReference type="Gene3D" id="1.10.10.60">
    <property type="entry name" value="Homeodomain-like"/>
    <property type="match status" value="1"/>
</dbReference>
<evidence type="ECO:0000259" key="10">
    <source>
        <dbReference type="PROSITE" id="PS51213"/>
    </source>
</evidence>
<dbReference type="AlphaFoldDB" id="A0A2U8N524"/>
<dbReference type="InterPro" id="IPR005539">
    <property type="entry name" value="ELK_dom"/>
</dbReference>
<accession>A0A2U8N524</accession>
<evidence type="ECO:0000256" key="7">
    <source>
        <dbReference type="PROSITE-ProRule" id="PRU00559"/>
    </source>
</evidence>
<name>A0A2U8N524_BOENI</name>
<evidence type="ECO:0000256" key="8">
    <source>
        <dbReference type="SAM" id="MobiDB-lite"/>
    </source>
</evidence>
<dbReference type="InterPro" id="IPR008422">
    <property type="entry name" value="KN_HD"/>
</dbReference>
<dbReference type="EMBL" id="MH253891">
    <property type="protein sequence ID" value="AWL54317.1"/>
    <property type="molecule type" value="Genomic_DNA"/>
</dbReference>
<evidence type="ECO:0000256" key="4">
    <source>
        <dbReference type="ARBA" id="ARBA00023242"/>
    </source>
</evidence>
<reference evidence="11" key="1">
    <citation type="submission" date="2018-04" db="EMBL/GenBank/DDBJ databases">
        <title>Isolation two new promoters from ramie based on Universal Fast Walking and its functional characterization in Arabidopsis thaliana.</title>
        <authorList>
            <person name="Guo P."/>
        </authorList>
    </citation>
    <scope>NUCLEOTIDE SEQUENCE</scope>
</reference>
<dbReference type="SMART" id="SM01256">
    <property type="entry name" value="KNOX2"/>
    <property type="match status" value="1"/>
</dbReference>
<feature type="DNA-binding region" description="Homeobox; TALE-type" evidence="6">
    <location>
        <begin position="317"/>
        <end position="380"/>
    </location>
</feature>
<feature type="region of interest" description="Disordered" evidence="8">
    <location>
        <begin position="38"/>
        <end position="114"/>
    </location>
</feature>
<feature type="domain" description="Homeobox" evidence="9">
    <location>
        <begin position="316"/>
        <end position="379"/>
    </location>
</feature>
<keyword evidence="2 6" id="KW-0238">DNA-binding</keyword>
<sequence>MEGGSNGTSCMMAFGENSNNGLVCPMMMMMPLITTTSTISTTSSPSHSHHHHHHHNQHHHQHHNHSPNPNISDTTNMISSVFLPLPHNHHHHNRNSTSTTTGSSSLNINNNMLDNHHHNNNNNNISTSTYFHMVDHDDHNHQINTTTTTTDHCNTSVSSFKAKIMAHPHYQRLLASYVNCQKVGAPPEVVARLEAACGSAAAAAMGHVSRGCLGEDPALDQFMEAYCEMLSKYEQELSKPFKEAMLFLQRIESQFKSLTVSSSDSACGEAVDRNGSSEEEVDVNNSFIDPQAEDRELKGQLLRKYSGYLGSLKQEFMKKRKKGKLPKEARQQLLDWWSRHYKWPYPSESQKLALAESTGLDQKQINNWFINQRKRHWKPSEDMQLVVMDAANPHHYYMESVLGNPFPMDISPQLL</sequence>
<protein>
    <submittedName>
        <fullName evidence="11">KNOX homeobox transcription factor STM-like protein</fullName>
    </submittedName>
</protein>
<dbReference type="SUPFAM" id="SSF46689">
    <property type="entry name" value="Homeodomain-like"/>
    <property type="match status" value="1"/>
</dbReference>
<dbReference type="InterPro" id="IPR017970">
    <property type="entry name" value="Homeobox_CS"/>
</dbReference>
<proteinExistence type="inferred from homology"/>
<dbReference type="InterPro" id="IPR005540">
    <property type="entry name" value="KNOX1"/>
</dbReference>
<gene>
    <name evidence="11" type="primary">STM</name>
</gene>